<dbReference type="EMBL" id="FOYZ01000021">
    <property type="protein sequence ID" value="SFS07194.1"/>
    <property type="molecule type" value="Genomic_DNA"/>
</dbReference>
<evidence type="ECO:0000313" key="1">
    <source>
        <dbReference type="EMBL" id="SFS07194.1"/>
    </source>
</evidence>
<gene>
    <name evidence="1" type="ORF">SAMN05661086_03587</name>
</gene>
<organism evidence="1 2">
    <name type="scientific">Anaeromicropila populeti</name>
    <dbReference type="NCBI Taxonomy" id="37658"/>
    <lineage>
        <taxon>Bacteria</taxon>
        <taxon>Bacillati</taxon>
        <taxon>Bacillota</taxon>
        <taxon>Clostridia</taxon>
        <taxon>Lachnospirales</taxon>
        <taxon>Lachnospiraceae</taxon>
        <taxon>Anaeromicropila</taxon>
    </lineage>
</organism>
<sequence length="469" mass="50828">MKNDKKNTLSGFAGINSGEIENCYTDIKINSKKQKSGFCSLNLGKITKSYYLKPSGKKEDKKVVSDELGKAKEELSEESLKNSDWDLEEIWKIENGVPVLRNQCISAEIEESDMYVEISTAQQLFEVAAKVNTGDIQYRKGHFILTKDIDLQKKKWIPMGINELTPFCGSFDGNGYEISNYIVSGGKAENAGFFGYLKNAAIRNLQLQGTVTGGKYTGALAGVNDGGAISCCFSKSKVKGKFCVGGLVGKNGGTIQKSYCGGITAAQHSWKFVAGGAVCLAGAAGVAASVWIHGNNQISRPAYYPPVPISSDAKMIKGDNDTPRLGENKVAFSFATEVKCNKGDGKAQINFENPGRSSHHIVVQLQITDAELIKVIGKNGRTPEDQKELEDSGQYSAENMRIVLSESGTIPPGYKMDTMELSSLPDGTVLPDGTYNAIVYLILYDVQTNEKAMINSQTPVKLVIGKKKK</sequence>
<protein>
    <recommendedName>
        <fullName evidence="3">The GLUG motif-containing protein</fullName>
    </recommendedName>
</protein>
<dbReference type="Proteomes" id="UP000199659">
    <property type="component" value="Unassembled WGS sequence"/>
</dbReference>
<name>A0A1I6LUV4_9FIRM</name>
<dbReference type="OrthoDB" id="2031765at2"/>
<dbReference type="Gene3D" id="2.160.20.110">
    <property type="match status" value="1"/>
</dbReference>
<reference evidence="1 2" key="1">
    <citation type="submission" date="2016-10" db="EMBL/GenBank/DDBJ databases">
        <authorList>
            <person name="de Groot N.N."/>
        </authorList>
    </citation>
    <scope>NUCLEOTIDE SEQUENCE [LARGE SCALE GENOMIC DNA]</scope>
    <source>
        <strain evidence="1 2">743A</strain>
    </source>
</reference>
<accession>A0A1I6LUV4</accession>
<dbReference type="STRING" id="37658.SAMN05661086_03587"/>
<dbReference type="AlphaFoldDB" id="A0A1I6LUV4"/>
<dbReference type="RefSeq" id="WP_092564090.1">
    <property type="nucleotide sequence ID" value="NZ_FOYZ01000021.1"/>
</dbReference>
<evidence type="ECO:0008006" key="3">
    <source>
        <dbReference type="Google" id="ProtNLM"/>
    </source>
</evidence>
<evidence type="ECO:0000313" key="2">
    <source>
        <dbReference type="Proteomes" id="UP000199659"/>
    </source>
</evidence>
<keyword evidence="2" id="KW-1185">Reference proteome</keyword>
<proteinExistence type="predicted"/>